<dbReference type="AlphaFoldDB" id="A0A1H8YQL8"/>
<dbReference type="STRING" id="394193.SAMN04489732_14811"/>
<gene>
    <name evidence="1" type="ORF">SAMN04489732_14811</name>
</gene>
<reference evidence="1 2" key="1">
    <citation type="submission" date="2016-10" db="EMBL/GenBank/DDBJ databases">
        <authorList>
            <person name="de Groot N.N."/>
        </authorList>
    </citation>
    <scope>NUCLEOTIDE SEQUENCE [LARGE SCALE GENOMIC DNA]</scope>
    <source>
        <strain evidence="1 2">DSM 44993</strain>
    </source>
</reference>
<accession>A0A1H8YQL8</accession>
<dbReference type="EMBL" id="FOEF01000048">
    <property type="protein sequence ID" value="SEP54466.1"/>
    <property type="molecule type" value="Genomic_DNA"/>
</dbReference>
<evidence type="ECO:0000313" key="2">
    <source>
        <dbReference type="Proteomes" id="UP000198582"/>
    </source>
</evidence>
<evidence type="ECO:0000313" key="1">
    <source>
        <dbReference type="EMBL" id="SEP54466.1"/>
    </source>
</evidence>
<sequence length="57" mass="6505">MTVGFRDVVLEIARITCPVSARVVGCSQQKESDIMWETPEYTVIEVCAEATGYFYRR</sequence>
<evidence type="ECO:0008006" key="3">
    <source>
        <dbReference type="Google" id="ProtNLM"/>
    </source>
</evidence>
<proteinExistence type="predicted"/>
<organism evidence="1 2">
    <name type="scientific">Amycolatopsis saalfeldensis</name>
    <dbReference type="NCBI Taxonomy" id="394193"/>
    <lineage>
        <taxon>Bacteria</taxon>
        <taxon>Bacillati</taxon>
        <taxon>Actinomycetota</taxon>
        <taxon>Actinomycetes</taxon>
        <taxon>Pseudonocardiales</taxon>
        <taxon>Pseudonocardiaceae</taxon>
        <taxon>Amycolatopsis</taxon>
    </lineage>
</organism>
<protein>
    <recommendedName>
        <fullName evidence="3">Coenzyme PQQ synthesis protein A</fullName>
    </recommendedName>
</protein>
<keyword evidence="2" id="KW-1185">Reference proteome</keyword>
<name>A0A1H8YQL8_9PSEU</name>
<dbReference type="Proteomes" id="UP000198582">
    <property type="component" value="Unassembled WGS sequence"/>
</dbReference>
<dbReference type="RefSeq" id="WP_177231867.1">
    <property type="nucleotide sequence ID" value="NZ_FOEF01000048.1"/>
</dbReference>